<keyword evidence="6" id="KW-1185">Reference proteome</keyword>
<dbReference type="PANTHER" id="PTHR33154:SF18">
    <property type="entry name" value="ARSENICAL RESISTANCE OPERON REPRESSOR"/>
    <property type="match status" value="1"/>
</dbReference>
<dbReference type="PROSITE" id="PS50987">
    <property type="entry name" value="HTH_ARSR_2"/>
    <property type="match status" value="1"/>
</dbReference>
<feature type="domain" description="HTH arsR-type" evidence="4">
    <location>
        <begin position="1"/>
        <end position="96"/>
    </location>
</feature>
<dbReference type="InterPro" id="IPR036390">
    <property type="entry name" value="WH_DNA-bd_sf"/>
</dbReference>
<evidence type="ECO:0000259" key="4">
    <source>
        <dbReference type="PROSITE" id="PS50987"/>
    </source>
</evidence>
<dbReference type="PANTHER" id="PTHR33154">
    <property type="entry name" value="TRANSCRIPTIONAL REGULATOR, ARSR FAMILY"/>
    <property type="match status" value="1"/>
</dbReference>
<keyword evidence="3" id="KW-0804">Transcription</keyword>
<dbReference type="AlphaFoldDB" id="F9XXI8"/>
<dbReference type="Gene3D" id="1.10.10.10">
    <property type="entry name" value="Winged helix-like DNA-binding domain superfamily/Winged helix DNA-binding domain"/>
    <property type="match status" value="1"/>
</dbReference>
<dbReference type="InterPro" id="IPR036388">
    <property type="entry name" value="WH-like_DNA-bd_sf"/>
</dbReference>
<dbReference type="CDD" id="cd00090">
    <property type="entry name" value="HTH_ARSR"/>
    <property type="match status" value="1"/>
</dbReference>
<dbReference type="SMART" id="SM00418">
    <property type="entry name" value="HTH_ARSR"/>
    <property type="match status" value="1"/>
</dbReference>
<dbReference type="PRINTS" id="PR00778">
    <property type="entry name" value="HTHARSR"/>
</dbReference>
<name>F9XXI8_OLEA2</name>
<dbReference type="SUPFAM" id="SSF46785">
    <property type="entry name" value="Winged helix' DNA-binding domain"/>
    <property type="match status" value="1"/>
</dbReference>
<dbReference type="GO" id="GO:0003700">
    <property type="term" value="F:DNA-binding transcription factor activity"/>
    <property type="evidence" value="ECO:0007669"/>
    <property type="project" value="InterPro"/>
</dbReference>
<protein>
    <submittedName>
        <fullName evidence="5">Transcriptional regulator, ArsR family</fullName>
    </submittedName>
</protein>
<dbReference type="InterPro" id="IPR011991">
    <property type="entry name" value="ArsR-like_HTH"/>
</dbReference>
<keyword evidence="1" id="KW-0805">Transcription regulation</keyword>
<dbReference type="GO" id="GO:0003677">
    <property type="term" value="F:DNA binding"/>
    <property type="evidence" value="ECO:0007669"/>
    <property type="project" value="UniProtKB-KW"/>
</dbReference>
<dbReference type="eggNOG" id="COG0640">
    <property type="taxonomic scope" value="Bacteria"/>
</dbReference>
<dbReference type="EMBL" id="CP000112">
    <property type="protein sequence ID" value="AEL79451.1"/>
    <property type="molecule type" value="Genomic_DNA"/>
</dbReference>
<reference evidence="5 6" key="1">
    <citation type="journal article" date="2011" name="J. Bacteriol.">
        <title>Complete genome sequence and updated annotation of Desulfovibrio alaskensis G20.</title>
        <authorList>
            <person name="Hauser L.J."/>
            <person name="Land M.L."/>
            <person name="Brown S.D."/>
            <person name="Larimer F."/>
            <person name="Keller K.L."/>
            <person name="Rapp-Giles B.J."/>
            <person name="Price M.N."/>
            <person name="Lin M."/>
            <person name="Bruce D.C."/>
            <person name="Detter J.C."/>
            <person name="Tapia R."/>
            <person name="Han C.S."/>
            <person name="Goodwin L.A."/>
            <person name="Cheng J.F."/>
            <person name="Pitluck S."/>
            <person name="Copeland A."/>
            <person name="Lucas S."/>
            <person name="Nolan M."/>
            <person name="Lapidus A.L."/>
            <person name="Palumbo A.V."/>
            <person name="Wall J.D."/>
        </authorList>
    </citation>
    <scope>NUCLEOTIDE SEQUENCE [LARGE SCALE GENOMIC DNA]</scope>
    <source>
        <strain evidence="6">ATCC BAA 1058 / DSM 17464 / G20</strain>
    </source>
</reference>
<dbReference type="InterPro" id="IPR001845">
    <property type="entry name" value="HTH_ArsR_DNA-bd_dom"/>
</dbReference>
<keyword evidence="2" id="KW-0238">DNA-binding</keyword>
<evidence type="ECO:0000313" key="6">
    <source>
        <dbReference type="Proteomes" id="UP000002710"/>
    </source>
</evidence>
<evidence type="ECO:0000256" key="1">
    <source>
        <dbReference type="ARBA" id="ARBA00023015"/>
    </source>
</evidence>
<evidence type="ECO:0000256" key="2">
    <source>
        <dbReference type="ARBA" id="ARBA00023125"/>
    </source>
</evidence>
<dbReference type="Proteomes" id="UP000002710">
    <property type="component" value="Chromosome"/>
</dbReference>
<sequence length="115" mass="13276">METLAERLKALSDPTRLRVLRLLDHGELCVCDLTEALALPQSKVSRHMSFLKKTGWVVSRRSGKWIYYSLAKPENPIQERVLNVLRDGLPQVLQAMKDYQCLCHYLETKSTEECD</sequence>
<dbReference type="NCBIfam" id="NF033788">
    <property type="entry name" value="HTH_metalloreg"/>
    <property type="match status" value="1"/>
</dbReference>
<dbReference type="RefSeq" id="WP_011368600.1">
    <property type="nucleotide sequence ID" value="NC_007519.1"/>
</dbReference>
<dbReference type="KEGG" id="dde:Dde_4055"/>
<dbReference type="InterPro" id="IPR051081">
    <property type="entry name" value="HTH_MetalResp_TranReg"/>
</dbReference>
<evidence type="ECO:0000313" key="5">
    <source>
        <dbReference type="EMBL" id="AEL79451.1"/>
    </source>
</evidence>
<accession>F9XXI8</accession>
<proteinExistence type="predicted"/>
<dbReference type="Pfam" id="PF01022">
    <property type="entry name" value="HTH_5"/>
    <property type="match status" value="1"/>
</dbReference>
<organism evidence="5 6">
    <name type="scientific">Oleidesulfovibrio alaskensis (strain ATCC BAA-1058 / DSM 17464 / G20)</name>
    <name type="common">Desulfovibrio alaskensis</name>
    <dbReference type="NCBI Taxonomy" id="207559"/>
    <lineage>
        <taxon>Bacteria</taxon>
        <taxon>Pseudomonadati</taxon>
        <taxon>Thermodesulfobacteriota</taxon>
        <taxon>Desulfovibrionia</taxon>
        <taxon>Desulfovibrionales</taxon>
        <taxon>Desulfovibrionaceae</taxon>
        <taxon>Oleidesulfovibrio</taxon>
    </lineage>
</organism>
<evidence type="ECO:0000256" key="3">
    <source>
        <dbReference type="ARBA" id="ARBA00023163"/>
    </source>
</evidence>
<gene>
    <name evidence="5" type="ordered locus">Dde_4055</name>
</gene>
<dbReference type="STRING" id="207559.Dde_4055"/>
<dbReference type="HOGENOM" id="CLU_097806_3_1_7"/>